<dbReference type="Proteomes" id="UP000007148">
    <property type="component" value="Unassembled WGS sequence"/>
</dbReference>
<reference evidence="1 2" key="1">
    <citation type="journal article" date="2011" name="PLoS Pathog.">
        <title>Endophytic Life Strategies Decoded by Genome and Transcriptome Analyses of the Mutualistic Root Symbiont Piriformospora indica.</title>
        <authorList>
            <person name="Zuccaro A."/>
            <person name="Lahrmann U."/>
            <person name="Guldener U."/>
            <person name="Langen G."/>
            <person name="Pfiffi S."/>
            <person name="Biedenkopf D."/>
            <person name="Wong P."/>
            <person name="Samans B."/>
            <person name="Grimm C."/>
            <person name="Basiewicz M."/>
            <person name="Murat C."/>
            <person name="Martin F."/>
            <person name="Kogel K.H."/>
        </authorList>
    </citation>
    <scope>NUCLEOTIDE SEQUENCE [LARGE SCALE GENOMIC DNA]</scope>
    <source>
        <strain evidence="1 2">DSM 11827</strain>
    </source>
</reference>
<dbReference type="EMBL" id="CAFZ01001373">
    <property type="protein sequence ID" value="CCA77212.1"/>
    <property type="molecule type" value="Genomic_DNA"/>
</dbReference>
<evidence type="ECO:0000313" key="2">
    <source>
        <dbReference type="Proteomes" id="UP000007148"/>
    </source>
</evidence>
<dbReference type="InParanoid" id="G4U0W9"/>
<name>G4U0W9_SERID</name>
<protein>
    <submittedName>
        <fullName evidence="1">Uncharacterized protein</fullName>
    </submittedName>
</protein>
<sequence>MVGQHLTLTLTPAEHHLGRGGWVDEFSAFWGPRYARAVGSGLALMLVGGAFRLRLLPPPPAPPFFDFIFRLLFLELPFLARSRSMARPSGLQPVSTVQMQKRIASQMEMISPALHHNNPRPATQISPKVDVAARQLPENNPGMDMRRSTPTSMLVWTIRTSSTSHYVFPTM</sequence>
<keyword evidence="2" id="KW-1185">Reference proteome</keyword>
<evidence type="ECO:0000313" key="1">
    <source>
        <dbReference type="EMBL" id="CCA77212.1"/>
    </source>
</evidence>
<comment type="caution">
    <text evidence="1">The sequence shown here is derived from an EMBL/GenBank/DDBJ whole genome shotgun (WGS) entry which is preliminary data.</text>
</comment>
<accession>G4U0W9</accession>
<dbReference type="HOGENOM" id="CLU_1563477_0_0_1"/>
<proteinExistence type="predicted"/>
<gene>
    <name evidence="1" type="ORF">PIIN_11194</name>
</gene>
<organism evidence="1 2">
    <name type="scientific">Serendipita indica (strain DSM 11827)</name>
    <name type="common">Root endophyte fungus</name>
    <name type="synonym">Piriformospora indica</name>
    <dbReference type="NCBI Taxonomy" id="1109443"/>
    <lineage>
        <taxon>Eukaryota</taxon>
        <taxon>Fungi</taxon>
        <taxon>Dikarya</taxon>
        <taxon>Basidiomycota</taxon>
        <taxon>Agaricomycotina</taxon>
        <taxon>Agaricomycetes</taxon>
        <taxon>Sebacinales</taxon>
        <taxon>Serendipitaceae</taxon>
        <taxon>Serendipita</taxon>
    </lineage>
</organism>
<dbReference type="AlphaFoldDB" id="G4U0W9"/>